<reference evidence="2" key="1">
    <citation type="journal article" date="2020" name="Stud. Mycol.">
        <title>101 Dothideomycetes genomes: a test case for predicting lifestyles and emergence of pathogens.</title>
        <authorList>
            <person name="Haridas S."/>
            <person name="Albert R."/>
            <person name="Binder M."/>
            <person name="Bloem J."/>
            <person name="Labutti K."/>
            <person name="Salamov A."/>
            <person name="Andreopoulos B."/>
            <person name="Baker S."/>
            <person name="Barry K."/>
            <person name="Bills G."/>
            <person name="Bluhm B."/>
            <person name="Cannon C."/>
            <person name="Castanera R."/>
            <person name="Culley D."/>
            <person name="Daum C."/>
            <person name="Ezra D."/>
            <person name="Gonzalez J."/>
            <person name="Henrissat B."/>
            <person name="Kuo A."/>
            <person name="Liang C."/>
            <person name="Lipzen A."/>
            <person name="Lutzoni F."/>
            <person name="Magnuson J."/>
            <person name="Mondo S."/>
            <person name="Nolan M."/>
            <person name="Ohm R."/>
            <person name="Pangilinan J."/>
            <person name="Park H.-J."/>
            <person name="Ramirez L."/>
            <person name="Alfaro M."/>
            <person name="Sun H."/>
            <person name="Tritt A."/>
            <person name="Yoshinaga Y."/>
            <person name="Zwiers L.-H."/>
            <person name="Turgeon B."/>
            <person name="Goodwin S."/>
            <person name="Spatafora J."/>
            <person name="Crous P."/>
            <person name="Grigoriev I."/>
        </authorList>
    </citation>
    <scope>NUCLEOTIDE SEQUENCE</scope>
    <source>
        <strain evidence="2">CBS 110217</strain>
    </source>
</reference>
<feature type="compositionally biased region" description="Acidic residues" evidence="1">
    <location>
        <begin position="128"/>
        <end position="155"/>
    </location>
</feature>
<dbReference type="AlphaFoldDB" id="A0A9P4GXB9"/>
<comment type="caution">
    <text evidence="2">The sequence shown here is derived from an EMBL/GenBank/DDBJ whole genome shotgun (WGS) entry which is preliminary data.</text>
</comment>
<accession>A0A9P4GXB9</accession>
<evidence type="ECO:0000313" key="3">
    <source>
        <dbReference type="Proteomes" id="UP000799777"/>
    </source>
</evidence>
<gene>
    <name evidence="2" type="ORF">EK21DRAFT_118503</name>
</gene>
<dbReference type="Proteomes" id="UP000799777">
    <property type="component" value="Unassembled WGS sequence"/>
</dbReference>
<name>A0A9P4GXB9_9PLEO</name>
<sequence length="179" mass="20882">MANICQIINDLPQELKLMIFRLCLLCRRPITPVTHPMFKKNLVSIAKTSKAVRISTISTFKPRSEKFRQLVTTSTDQSNLTYPHPALCAHVRKLEVEFRVLMGVSFDEHLYPNDWNILLIDKTHDVEHEEDDDKKDDEQMDGEVEEYKQEDDEEEKETKRGTMKTSWKTPRHGRPTSPA</sequence>
<evidence type="ECO:0000256" key="1">
    <source>
        <dbReference type="SAM" id="MobiDB-lite"/>
    </source>
</evidence>
<dbReference type="EMBL" id="ML978329">
    <property type="protein sequence ID" value="KAF2023712.1"/>
    <property type="molecule type" value="Genomic_DNA"/>
</dbReference>
<protein>
    <submittedName>
        <fullName evidence="2">Uncharacterized protein</fullName>
    </submittedName>
</protein>
<proteinExistence type="predicted"/>
<feature type="region of interest" description="Disordered" evidence="1">
    <location>
        <begin position="127"/>
        <end position="179"/>
    </location>
</feature>
<keyword evidence="3" id="KW-1185">Reference proteome</keyword>
<evidence type="ECO:0000313" key="2">
    <source>
        <dbReference type="EMBL" id="KAF2023712.1"/>
    </source>
</evidence>
<organism evidence="2 3">
    <name type="scientific">Setomelanomma holmii</name>
    <dbReference type="NCBI Taxonomy" id="210430"/>
    <lineage>
        <taxon>Eukaryota</taxon>
        <taxon>Fungi</taxon>
        <taxon>Dikarya</taxon>
        <taxon>Ascomycota</taxon>
        <taxon>Pezizomycotina</taxon>
        <taxon>Dothideomycetes</taxon>
        <taxon>Pleosporomycetidae</taxon>
        <taxon>Pleosporales</taxon>
        <taxon>Pleosporineae</taxon>
        <taxon>Phaeosphaeriaceae</taxon>
        <taxon>Setomelanomma</taxon>
    </lineage>
</organism>
<feature type="compositionally biased region" description="Basic residues" evidence="1">
    <location>
        <begin position="169"/>
        <end position="179"/>
    </location>
</feature>